<gene>
    <name evidence="1" type="ORF">A2849_00980</name>
</gene>
<accession>A0A1G2M932</accession>
<name>A0A1G2M932_9BACT</name>
<sequence length="205" mass="23625">MNLKQIRDNSLKKAWEIGVEIPPTLPLLDANLKMKNTEEVISQMLVVHTMAAVAYGFETEKAIEWLRNEGISSRLTARESLFLQSGKDSERFKQQIEGLWALAWVMRIFEGSFDFTKDCDSNFVRLLPNLKTENAANFRKKISPRPLLEVLGVLDLSYCLHWAIRQSKLSGQLILKLKESVVLERRRALEWLFSAEGWDEITLDT</sequence>
<evidence type="ECO:0008006" key="3">
    <source>
        <dbReference type="Google" id="ProtNLM"/>
    </source>
</evidence>
<organism evidence="1 2">
    <name type="scientific">Candidatus Taylorbacteria bacterium RIFCSPHIGHO2_01_FULL_51_15</name>
    <dbReference type="NCBI Taxonomy" id="1802304"/>
    <lineage>
        <taxon>Bacteria</taxon>
        <taxon>Candidatus Tayloriibacteriota</taxon>
    </lineage>
</organism>
<dbReference type="Proteomes" id="UP000178121">
    <property type="component" value="Unassembled WGS sequence"/>
</dbReference>
<evidence type="ECO:0000313" key="1">
    <source>
        <dbReference type="EMBL" id="OHA20333.1"/>
    </source>
</evidence>
<dbReference type="AlphaFoldDB" id="A0A1G2M932"/>
<dbReference type="InterPro" id="IPR025368">
    <property type="entry name" value="DUF4272"/>
</dbReference>
<dbReference type="EMBL" id="MHRI01000030">
    <property type="protein sequence ID" value="OHA20333.1"/>
    <property type="molecule type" value="Genomic_DNA"/>
</dbReference>
<evidence type="ECO:0000313" key="2">
    <source>
        <dbReference type="Proteomes" id="UP000178121"/>
    </source>
</evidence>
<comment type="caution">
    <text evidence="1">The sequence shown here is derived from an EMBL/GenBank/DDBJ whole genome shotgun (WGS) entry which is preliminary data.</text>
</comment>
<proteinExistence type="predicted"/>
<reference evidence="1 2" key="1">
    <citation type="journal article" date="2016" name="Nat. Commun.">
        <title>Thousands of microbial genomes shed light on interconnected biogeochemical processes in an aquifer system.</title>
        <authorList>
            <person name="Anantharaman K."/>
            <person name="Brown C.T."/>
            <person name="Hug L.A."/>
            <person name="Sharon I."/>
            <person name="Castelle C.J."/>
            <person name="Probst A.J."/>
            <person name="Thomas B.C."/>
            <person name="Singh A."/>
            <person name="Wilkins M.J."/>
            <person name="Karaoz U."/>
            <person name="Brodie E.L."/>
            <person name="Williams K.H."/>
            <person name="Hubbard S.S."/>
            <person name="Banfield J.F."/>
        </authorList>
    </citation>
    <scope>NUCLEOTIDE SEQUENCE [LARGE SCALE GENOMIC DNA]</scope>
</reference>
<protein>
    <recommendedName>
        <fullName evidence="3">DUF4272 domain-containing protein</fullName>
    </recommendedName>
</protein>
<dbReference type="Pfam" id="PF14094">
    <property type="entry name" value="DUF4272"/>
    <property type="match status" value="1"/>
</dbReference>